<dbReference type="GO" id="GO:0046872">
    <property type="term" value="F:metal ion binding"/>
    <property type="evidence" value="ECO:0007669"/>
    <property type="project" value="UniProtKB-KW"/>
</dbReference>
<keyword evidence="8 14" id="KW-0408">Iron</keyword>
<evidence type="ECO:0000256" key="5">
    <source>
        <dbReference type="ARBA" id="ARBA00022691"/>
    </source>
</evidence>
<comment type="caution">
    <text evidence="14">Lacks conserved residue(s) required for the propagation of feature annotation.</text>
</comment>
<dbReference type="SFLD" id="SFLDS00029">
    <property type="entry name" value="Radical_SAM"/>
    <property type="match status" value="1"/>
</dbReference>
<keyword evidence="2 14" id="KW-0004">4Fe-4S</keyword>
<dbReference type="FunFam" id="3.80.30.20:FF:000001">
    <property type="entry name" value="tRNA-2-methylthio-N(6)-dimethylallyladenosine synthase 2"/>
    <property type="match status" value="1"/>
</dbReference>
<feature type="binding site" evidence="14">
    <location>
        <position position="144"/>
    </location>
    <ligand>
        <name>[4Fe-4S] cluster</name>
        <dbReference type="ChEBI" id="CHEBI:49883"/>
        <label>2</label>
        <note>4Fe-4S-S-AdoMet</note>
    </ligand>
</feature>
<dbReference type="SUPFAM" id="SSF102114">
    <property type="entry name" value="Radical SAM enzymes"/>
    <property type="match status" value="1"/>
</dbReference>
<evidence type="ECO:0000313" key="18">
    <source>
        <dbReference type="EMBL" id="CCG06807.1"/>
    </source>
</evidence>
<feature type="domain" description="TRAM" evidence="15">
    <location>
        <begin position="358"/>
        <end position="420"/>
    </location>
</feature>
<keyword evidence="4 14" id="KW-0808">Transferase</keyword>
<dbReference type="Proteomes" id="UP000033220">
    <property type="component" value="Chromosome DSM 122"/>
</dbReference>
<name>H6SMC4_PARPM</name>
<dbReference type="PANTHER" id="PTHR43020:SF2">
    <property type="entry name" value="MITOCHONDRIAL TRNA METHYLTHIOTRANSFERASE CDK5RAP1"/>
    <property type="match status" value="1"/>
</dbReference>
<evidence type="ECO:0000256" key="10">
    <source>
        <dbReference type="ARBA" id="ARBA00033765"/>
    </source>
</evidence>
<dbReference type="InterPro" id="IPR058240">
    <property type="entry name" value="rSAM_sf"/>
</dbReference>
<dbReference type="InterPro" id="IPR007197">
    <property type="entry name" value="rSAM"/>
</dbReference>
<dbReference type="AlphaFoldDB" id="H6SMC4"/>
<dbReference type="KEGG" id="rpm:RSPPHO_00181"/>
<dbReference type="NCBIfam" id="TIGR00089">
    <property type="entry name" value="MiaB/RimO family radical SAM methylthiotransferase"/>
    <property type="match status" value="1"/>
</dbReference>
<evidence type="ECO:0000256" key="13">
    <source>
        <dbReference type="ARBA" id="ARBA00081141"/>
    </source>
</evidence>
<dbReference type="InterPro" id="IPR023404">
    <property type="entry name" value="rSAM_horseshoe"/>
</dbReference>
<dbReference type="PROSITE" id="PS50926">
    <property type="entry name" value="TRAM"/>
    <property type="match status" value="1"/>
</dbReference>
<dbReference type="PROSITE" id="PS51449">
    <property type="entry name" value="MTTASE_N"/>
    <property type="match status" value="1"/>
</dbReference>
<dbReference type="PANTHER" id="PTHR43020">
    <property type="entry name" value="CDK5 REGULATORY SUBUNIT-ASSOCIATED PROTEIN 1"/>
    <property type="match status" value="1"/>
</dbReference>
<reference evidence="18 19" key="1">
    <citation type="submission" date="2012-02" db="EMBL/GenBank/DDBJ databases">
        <title>Shotgun genome sequence of Phaeospirillum photometricum DSM 122.</title>
        <authorList>
            <person name="Duquesne K."/>
            <person name="Sturgis J."/>
        </authorList>
    </citation>
    <scope>NUCLEOTIDE SEQUENCE [LARGE SCALE GENOMIC DNA]</scope>
    <source>
        <strain evidence="19">DSM122</strain>
    </source>
</reference>
<dbReference type="Pfam" id="PF00919">
    <property type="entry name" value="UPF0004"/>
    <property type="match status" value="1"/>
</dbReference>
<comment type="similarity">
    <text evidence="14">Belongs to the methylthiotransferase family. MiaB subfamily.</text>
</comment>
<comment type="function">
    <text evidence="1 14">Catalyzes the methylthiolation of N6-(dimethylallyl)adenosine (i(6)A), leading to the formation of 2-methylthio-N6-(dimethylallyl)adenosine (ms(2)i(6)A) at position 37 in tRNAs that read codons beginning with uridine.</text>
</comment>
<dbReference type="EC" id="2.8.4.3" evidence="10 14"/>
<comment type="subcellular location">
    <subcellularLocation>
        <location evidence="14">Cytoplasm</location>
    </subcellularLocation>
</comment>
<evidence type="ECO:0000256" key="9">
    <source>
        <dbReference type="ARBA" id="ARBA00023014"/>
    </source>
</evidence>
<dbReference type="PROSITE" id="PS51918">
    <property type="entry name" value="RADICAL_SAM"/>
    <property type="match status" value="1"/>
</dbReference>
<evidence type="ECO:0000259" key="15">
    <source>
        <dbReference type="PROSITE" id="PS50926"/>
    </source>
</evidence>
<evidence type="ECO:0000259" key="17">
    <source>
        <dbReference type="PROSITE" id="PS51918"/>
    </source>
</evidence>
<dbReference type="Gene3D" id="3.80.30.20">
    <property type="entry name" value="tm_1862 like domain"/>
    <property type="match status" value="1"/>
</dbReference>
<dbReference type="SFLD" id="SFLDG01061">
    <property type="entry name" value="methylthiotransferase"/>
    <property type="match status" value="1"/>
</dbReference>
<evidence type="ECO:0000256" key="11">
    <source>
        <dbReference type="ARBA" id="ARBA00068570"/>
    </source>
</evidence>
<dbReference type="InterPro" id="IPR020612">
    <property type="entry name" value="Methylthiotransferase_CS"/>
</dbReference>
<dbReference type="eggNOG" id="COG0621">
    <property type="taxonomic scope" value="Bacteria"/>
</dbReference>
<dbReference type="Pfam" id="PF01938">
    <property type="entry name" value="TRAM"/>
    <property type="match status" value="1"/>
</dbReference>
<feature type="domain" description="MTTase N-terminal" evidence="16">
    <location>
        <begin position="1"/>
        <end position="100"/>
    </location>
</feature>
<dbReference type="GO" id="GO:0005829">
    <property type="term" value="C:cytosol"/>
    <property type="evidence" value="ECO:0007669"/>
    <property type="project" value="TreeGrafter"/>
</dbReference>
<evidence type="ECO:0000259" key="16">
    <source>
        <dbReference type="PROSITE" id="PS51449"/>
    </source>
</evidence>
<evidence type="ECO:0000256" key="4">
    <source>
        <dbReference type="ARBA" id="ARBA00022679"/>
    </source>
</evidence>
<dbReference type="PATRIC" id="fig|1150469.3.peg.230"/>
<keyword evidence="7 14" id="KW-0479">Metal-binding</keyword>
<evidence type="ECO:0000256" key="2">
    <source>
        <dbReference type="ARBA" id="ARBA00022485"/>
    </source>
</evidence>
<evidence type="ECO:0000256" key="7">
    <source>
        <dbReference type="ARBA" id="ARBA00022723"/>
    </source>
</evidence>
<evidence type="ECO:0000256" key="3">
    <source>
        <dbReference type="ARBA" id="ARBA00022490"/>
    </source>
</evidence>
<sequence length="428" mass="46310">MSWRLWGYDLIARPEGADLVILNTCHIREKAAEKVFSDLGRLRPLKAARAEEGGRMVVAVAGCVAQAEGEALMTRMSLVDVVVGPQAYHRLPELIARVERAAGRAIDTSFPPEPKFDALPQPTADGPSAFLSVQEGCDKFCAYCVVPYTRGAEYSRPASAVLTEARSLVASGAREITVLGQNVNAYHGEGPDGRPWSLARLLDALAEIPGLARLRYTTSHPRDVSDDLIAAHRDNPVLMPFVHLPVQSGSDRVLQAMNRGHDRKTYLGLIERFKAVRPDLAIASDFIVGHPGETEADLLDTLSLIDAVGFVHSYAFKFSARPGTPAAALPGQLADEEKSARLARVQERLSVHQAAALQACVGQSVEVLVDRRGRHPGQLIGRTPMMQPVHVTHPGLEIGDLVRVRLVSAGPLSLAGEVEDPVLARRRA</sequence>
<dbReference type="InterPro" id="IPR005839">
    <property type="entry name" value="Methylthiotransferase"/>
</dbReference>
<keyword evidence="5 14" id="KW-0949">S-adenosyl-L-methionine</keyword>
<keyword evidence="9 14" id="KW-0411">Iron-sulfur</keyword>
<feature type="binding site" evidence="14">
    <location>
        <position position="141"/>
    </location>
    <ligand>
        <name>[4Fe-4S] cluster</name>
        <dbReference type="ChEBI" id="CHEBI:49883"/>
        <label>2</label>
        <note>4Fe-4S-S-AdoMet</note>
    </ligand>
</feature>
<keyword evidence="19" id="KW-1185">Reference proteome</keyword>
<dbReference type="HAMAP" id="MF_01864">
    <property type="entry name" value="tRNA_metthiotr_MiaB"/>
    <property type="match status" value="1"/>
</dbReference>
<dbReference type="HOGENOM" id="CLU_018697_2_0_5"/>
<keyword evidence="6 14" id="KW-0819">tRNA processing</keyword>
<proteinExistence type="inferred from homology"/>
<protein>
    <recommendedName>
        <fullName evidence="11 14">tRNA-2-methylthio-N(6)-dimethylallyladenosine synthase</fullName>
        <ecNumber evidence="10 14">2.8.4.3</ecNumber>
    </recommendedName>
    <alternativeName>
        <fullName evidence="13 14">(Dimethylallyl)adenosine tRNA methylthiotransferase MiaB</fullName>
    </alternativeName>
    <alternativeName>
        <fullName evidence="12 14">tRNA-i(6)A37 methylthiotransferase</fullName>
    </alternativeName>
</protein>
<feature type="binding site" evidence="14">
    <location>
        <position position="137"/>
    </location>
    <ligand>
        <name>[4Fe-4S] cluster</name>
        <dbReference type="ChEBI" id="CHEBI:49883"/>
        <label>2</label>
        <note>4Fe-4S-S-AdoMet</note>
    </ligand>
</feature>
<dbReference type="NCBIfam" id="TIGR01574">
    <property type="entry name" value="miaB-methiolase"/>
    <property type="match status" value="1"/>
</dbReference>
<dbReference type="EMBL" id="HE663493">
    <property type="protein sequence ID" value="CCG06807.1"/>
    <property type="molecule type" value="Genomic_DNA"/>
</dbReference>
<dbReference type="InterPro" id="IPR006463">
    <property type="entry name" value="MiaB_methiolase"/>
</dbReference>
<evidence type="ECO:0000256" key="8">
    <source>
        <dbReference type="ARBA" id="ARBA00023004"/>
    </source>
</evidence>
<dbReference type="InterPro" id="IPR006638">
    <property type="entry name" value="Elp3/MiaA/NifB-like_rSAM"/>
</dbReference>
<dbReference type="GO" id="GO:0035597">
    <property type="term" value="F:tRNA-2-methylthio-N(6)-dimethylallyladenosine(37) synthase activity"/>
    <property type="evidence" value="ECO:0007669"/>
    <property type="project" value="UniProtKB-EC"/>
</dbReference>
<dbReference type="InterPro" id="IPR002792">
    <property type="entry name" value="TRAM_dom"/>
</dbReference>
<organism evidence="18 19">
    <name type="scientific">Pararhodospirillum photometricum DSM 122</name>
    <dbReference type="NCBI Taxonomy" id="1150469"/>
    <lineage>
        <taxon>Bacteria</taxon>
        <taxon>Pseudomonadati</taxon>
        <taxon>Pseudomonadota</taxon>
        <taxon>Alphaproteobacteria</taxon>
        <taxon>Rhodospirillales</taxon>
        <taxon>Rhodospirillaceae</taxon>
        <taxon>Pararhodospirillum</taxon>
    </lineage>
</organism>
<dbReference type="SFLD" id="SFLDG01082">
    <property type="entry name" value="B12-binding_domain_containing"/>
    <property type="match status" value="1"/>
</dbReference>
<dbReference type="InterPro" id="IPR038135">
    <property type="entry name" value="Methylthiotransferase_N_sf"/>
</dbReference>
<comment type="cofactor">
    <cofactor evidence="14">
        <name>[4Fe-4S] cluster</name>
        <dbReference type="ChEBI" id="CHEBI:49883"/>
    </cofactor>
    <text evidence="14">Binds 2 [4Fe-4S] clusters. One cluster is coordinated with 3 cysteines and an exchangeable S-adenosyl-L-methionine.</text>
</comment>
<comment type="catalytic activity">
    <reaction evidence="14">
        <text>N(6)-dimethylallyladenosine(37) in tRNA + (sulfur carrier)-SH + AH2 + 2 S-adenosyl-L-methionine = 2-methylsulfanyl-N(6)-dimethylallyladenosine(37) in tRNA + (sulfur carrier)-H + 5'-deoxyadenosine + L-methionine + A + S-adenosyl-L-homocysteine + 2 H(+)</text>
        <dbReference type="Rhea" id="RHEA:37067"/>
        <dbReference type="Rhea" id="RHEA-COMP:10375"/>
        <dbReference type="Rhea" id="RHEA-COMP:10376"/>
        <dbReference type="Rhea" id="RHEA-COMP:14737"/>
        <dbReference type="Rhea" id="RHEA-COMP:14739"/>
        <dbReference type="ChEBI" id="CHEBI:13193"/>
        <dbReference type="ChEBI" id="CHEBI:15378"/>
        <dbReference type="ChEBI" id="CHEBI:17319"/>
        <dbReference type="ChEBI" id="CHEBI:17499"/>
        <dbReference type="ChEBI" id="CHEBI:29917"/>
        <dbReference type="ChEBI" id="CHEBI:57844"/>
        <dbReference type="ChEBI" id="CHEBI:57856"/>
        <dbReference type="ChEBI" id="CHEBI:59789"/>
        <dbReference type="ChEBI" id="CHEBI:64428"/>
        <dbReference type="ChEBI" id="CHEBI:74415"/>
        <dbReference type="ChEBI" id="CHEBI:74417"/>
        <dbReference type="EC" id="2.8.4.3"/>
    </reaction>
</comment>
<dbReference type="GO" id="GO:0051539">
    <property type="term" value="F:4 iron, 4 sulfur cluster binding"/>
    <property type="evidence" value="ECO:0007669"/>
    <property type="project" value="UniProtKB-UniRule"/>
</dbReference>
<feature type="domain" description="Radical SAM core" evidence="17">
    <location>
        <begin position="123"/>
        <end position="355"/>
    </location>
</feature>
<gene>
    <name evidence="14 18" type="primary">miaB</name>
    <name evidence="18" type="ORF">RSPPHO_00181</name>
</gene>
<evidence type="ECO:0000256" key="6">
    <source>
        <dbReference type="ARBA" id="ARBA00022694"/>
    </source>
</evidence>
<evidence type="ECO:0000256" key="12">
    <source>
        <dbReference type="ARBA" id="ARBA00080698"/>
    </source>
</evidence>
<evidence type="ECO:0000256" key="1">
    <source>
        <dbReference type="ARBA" id="ARBA00003234"/>
    </source>
</evidence>
<keyword evidence="3 14" id="KW-0963">Cytoplasm</keyword>
<comment type="subunit">
    <text evidence="14">Monomer.</text>
</comment>
<dbReference type="Pfam" id="PF04055">
    <property type="entry name" value="Radical_SAM"/>
    <property type="match status" value="1"/>
</dbReference>
<dbReference type="PROSITE" id="PS01278">
    <property type="entry name" value="MTTASE_RADICAL"/>
    <property type="match status" value="1"/>
</dbReference>
<evidence type="ECO:0000313" key="19">
    <source>
        <dbReference type="Proteomes" id="UP000033220"/>
    </source>
</evidence>
<dbReference type="FunFam" id="3.40.50.12160:FF:000003">
    <property type="entry name" value="CDK5 regulatory subunit-associated protein 1"/>
    <property type="match status" value="1"/>
</dbReference>
<dbReference type="STRING" id="1150469.RSPPHO_00181"/>
<accession>H6SMC4</accession>
<evidence type="ECO:0000256" key="14">
    <source>
        <dbReference type="HAMAP-Rule" id="MF_01864"/>
    </source>
</evidence>
<dbReference type="CDD" id="cd01335">
    <property type="entry name" value="Radical_SAM"/>
    <property type="match status" value="1"/>
</dbReference>
<dbReference type="SMART" id="SM00729">
    <property type="entry name" value="Elp3"/>
    <property type="match status" value="1"/>
</dbReference>
<dbReference type="Gene3D" id="3.40.50.12160">
    <property type="entry name" value="Methylthiotransferase, N-terminal domain"/>
    <property type="match status" value="1"/>
</dbReference>
<dbReference type="InterPro" id="IPR013848">
    <property type="entry name" value="Methylthiotransferase_N"/>
</dbReference>